<feature type="region of interest" description="Disordered" evidence="1">
    <location>
        <begin position="59"/>
        <end position="80"/>
    </location>
</feature>
<evidence type="ECO:0008006" key="4">
    <source>
        <dbReference type="Google" id="ProtNLM"/>
    </source>
</evidence>
<evidence type="ECO:0000313" key="3">
    <source>
        <dbReference type="Proteomes" id="UP001589693"/>
    </source>
</evidence>
<gene>
    <name evidence="2" type="ORF">ACFFQA_05335</name>
</gene>
<name>A0ABV5ZR32_9PSEU</name>
<protein>
    <recommendedName>
        <fullName evidence="4">DUF4240 domain-containing protein</fullName>
    </recommendedName>
</protein>
<accession>A0ABV5ZR32</accession>
<organism evidence="2 3">
    <name type="scientific">Allokutzneria oryzae</name>
    <dbReference type="NCBI Taxonomy" id="1378989"/>
    <lineage>
        <taxon>Bacteria</taxon>
        <taxon>Bacillati</taxon>
        <taxon>Actinomycetota</taxon>
        <taxon>Actinomycetes</taxon>
        <taxon>Pseudonocardiales</taxon>
        <taxon>Pseudonocardiaceae</taxon>
        <taxon>Allokutzneria</taxon>
    </lineage>
</organism>
<dbReference type="EMBL" id="JBHLZU010000004">
    <property type="protein sequence ID" value="MFB9903356.1"/>
    <property type="molecule type" value="Genomic_DNA"/>
</dbReference>
<evidence type="ECO:0000256" key="1">
    <source>
        <dbReference type="SAM" id="MobiDB-lite"/>
    </source>
</evidence>
<proteinExistence type="predicted"/>
<reference evidence="2 3" key="1">
    <citation type="submission" date="2024-09" db="EMBL/GenBank/DDBJ databases">
        <authorList>
            <person name="Sun Q."/>
            <person name="Mori K."/>
        </authorList>
    </citation>
    <scope>NUCLEOTIDE SEQUENCE [LARGE SCALE GENOMIC DNA]</scope>
    <source>
        <strain evidence="2 3">TBRC 7907</strain>
    </source>
</reference>
<comment type="caution">
    <text evidence="2">The sequence shown here is derived from an EMBL/GenBank/DDBJ whole genome shotgun (WGS) entry which is preliminary data.</text>
</comment>
<dbReference type="RefSeq" id="WP_377850485.1">
    <property type="nucleotide sequence ID" value="NZ_JBHLZU010000004.1"/>
</dbReference>
<dbReference type="Proteomes" id="UP001589693">
    <property type="component" value="Unassembled WGS sequence"/>
</dbReference>
<keyword evidence="3" id="KW-1185">Reference proteome</keyword>
<sequence length="111" mass="12412">MELSVWHEFREYMLEDDDWYSFSSAVAAARHALGGTDDVAWLRMAIDGTARLVREGAITPGSLTDDGFEPWPGTPEASAERIEREGADYLARGDFPDLSDICWFENPSRPA</sequence>
<evidence type="ECO:0000313" key="2">
    <source>
        <dbReference type="EMBL" id="MFB9903356.1"/>
    </source>
</evidence>